<keyword evidence="3" id="KW-1185">Reference proteome</keyword>
<dbReference type="AlphaFoldDB" id="A0A327ZCH3"/>
<gene>
    <name evidence="2" type="ORF">B0I29_106291</name>
</gene>
<dbReference type="Gene3D" id="2.60.40.10">
    <property type="entry name" value="Immunoglobulins"/>
    <property type="match status" value="1"/>
</dbReference>
<proteinExistence type="predicted"/>
<evidence type="ECO:0000313" key="3">
    <source>
        <dbReference type="Proteomes" id="UP000249341"/>
    </source>
</evidence>
<dbReference type="SUPFAM" id="SSF49299">
    <property type="entry name" value="PKD domain"/>
    <property type="match status" value="1"/>
</dbReference>
<dbReference type="InterPro" id="IPR000601">
    <property type="entry name" value="PKD_dom"/>
</dbReference>
<feature type="domain" description="PKD" evidence="1">
    <location>
        <begin position="32"/>
        <end position="98"/>
    </location>
</feature>
<dbReference type="RefSeq" id="WP_111649905.1">
    <property type="nucleotide sequence ID" value="NZ_JACHWI010000005.1"/>
</dbReference>
<sequence length="315" mass="34184">MDRIAPSGTFKLNTTALWTGQWITLSQRATDFGDAVSADSKITRRVNWGDGTAVTLGATAEAQTKQYTRAGRFTITETLTDEAKNVFTIAKAVTVTVPGTYKLSRTTVYQGVQFSVNVSNVPVGTKNIVVNWGDGTVTGHAGKNGAIGYYFLKNPKTGKRVSGNLPIKIAFQNTYGSSSYQLVGTMKVLSDTTKPVVKVNKPAKPSRASSWRTITGTVAETQSGVQNVYATVLWANSAGTTYCLTPDRKWKRYATDKQLMSYCADKGVKLAVSKGKWSLKVPAGAGNGYLLAWAWTWDWAENYGEATRQATITKK</sequence>
<dbReference type="OrthoDB" id="3288201at2"/>
<dbReference type="Proteomes" id="UP000249341">
    <property type="component" value="Unassembled WGS sequence"/>
</dbReference>
<dbReference type="PROSITE" id="PS50093">
    <property type="entry name" value="PKD"/>
    <property type="match status" value="1"/>
</dbReference>
<dbReference type="EMBL" id="QLMJ01000006">
    <property type="protein sequence ID" value="RAK38021.1"/>
    <property type="molecule type" value="Genomic_DNA"/>
</dbReference>
<name>A0A327ZCH3_9ACTN</name>
<protein>
    <recommendedName>
        <fullName evidence="1">PKD domain-containing protein</fullName>
    </recommendedName>
</protein>
<evidence type="ECO:0000313" key="2">
    <source>
        <dbReference type="EMBL" id="RAK38021.1"/>
    </source>
</evidence>
<comment type="caution">
    <text evidence="2">The sequence shown here is derived from an EMBL/GenBank/DDBJ whole genome shotgun (WGS) entry which is preliminary data.</text>
</comment>
<dbReference type="InterPro" id="IPR013783">
    <property type="entry name" value="Ig-like_fold"/>
</dbReference>
<accession>A0A327ZCH3</accession>
<reference evidence="2 3" key="1">
    <citation type="submission" date="2018-06" db="EMBL/GenBank/DDBJ databases">
        <title>Genomic Encyclopedia of Type Strains, Phase III (KMG-III): the genomes of soil and plant-associated and newly described type strains.</title>
        <authorList>
            <person name="Whitman W."/>
        </authorList>
    </citation>
    <scope>NUCLEOTIDE SEQUENCE [LARGE SCALE GENOMIC DNA]</scope>
    <source>
        <strain evidence="2 3">CGMCC 4.7090</strain>
    </source>
</reference>
<evidence type="ECO:0000259" key="1">
    <source>
        <dbReference type="PROSITE" id="PS50093"/>
    </source>
</evidence>
<dbReference type="GO" id="GO:0005975">
    <property type="term" value="P:carbohydrate metabolic process"/>
    <property type="evidence" value="ECO:0007669"/>
    <property type="project" value="UniProtKB-ARBA"/>
</dbReference>
<dbReference type="InterPro" id="IPR035986">
    <property type="entry name" value="PKD_dom_sf"/>
</dbReference>
<organism evidence="2 3">
    <name type="scientific">Actinoplanes lutulentus</name>
    <dbReference type="NCBI Taxonomy" id="1287878"/>
    <lineage>
        <taxon>Bacteria</taxon>
        <taxon>Bacillati</taxon>
        <taxon>Actinomycetota</taxon>
        <taxon>Actinomycetes</taxon>
        <taxon>Micromonosporales</taxon>
        <taxon>Micromonosporaceae</taxon>
        <taxon>Actinoplanes</taxon>
    </lineage>
</organism>